<protein>
    <submittedName>
        <fullName evidence="1">Uncharacterized protein</fullName>
    </submittedName>
</protein>
<proteinExistence type="predicted"/>
<gene>
    <name evidence="1" type="ORF">JF259_14370</name>
</gene>
<dbReference type="Proteomes" id="UP000610931">
    <property type="component" value="Unassembled WGS sequence"/>
</dbReference>
<comment type="caution">
    <text evidence="1">The sequence shown here is derived from an EMBL/GenBank/DDBJ whole genome shotgun (WGS) entry which is preliminary data.</text>
</comment>
<sequence length="317" mass="35557">MKKVNIEFTLSPEYKNQFVDIQKRTSSLSFELQDGKHTITTKPVDIGRLLYFNNSILQAYLSFSYEFDAESKTITLCGMDFETKDAMRLTTYPKGTTEYCHQGYSKCTIDDESSMYNSNWNYNTQMTPNLESLFVDVIKDANNTLLEAIKKLEGLTIKIKTLPPKLPSEVYLNTLLVYTGGKFTGIYDPNKNYAEGYSLKSIESVWGGIVTFTYGENFANVIGSTHDPHIASKSWIKLWEGQYGTATTCTSLNYNGFVCNVSSGLVGGHVITGKVAKVMPAGSDVYIMPICTAHNNNDNVYMAALQYTGVWLKNYLH</sequence>
<keyword evidence="2" id="KW-1185">Reference proteome</keyword>
<accession>A0A8J7J3S1</accession>
<reference evidence="1" key="1">
    <citation type="submission" date="2020-12" db="EMBL/GenBank/DDBJ databases">
        <title>Snuella sp. nov., isolated from sediment in Incheon.</title>
        <authorList>
            <person name="Kim W."/>
        </authorList>
    </citation>
    <scope>NUCLEOTIDE SEQUENCE</scope>
    <source>
        <strain evidence="1">CAU 1569</strain>
    </source>
</reference>
<evidence type="ECO:0000313" key="1">
    <source>
        <dbReference type="EMBL" id="MBJ6369277.1"/>
    </source>
</evidence>
<dbReference type="EMBL" id="JAELVQ010000023">
    <property type="protein sequence ID" value="MBJ6369277.1"/>
    <property type="molecule type" value="Genomic_DNA"/>
</dbReference>
<evidence type="ECO:0000313" key="2">
    <source>
        <dbReference type="Proteomes" id="UP000610931"/>
    </source>
</evidence>
<organism evidence="1 2">
    <name type="scientific">Snuella sedimenti</name>
    <dbReference type="NCBI Taxonomy" id="2798802"/>
    <lineage>
        <taxon>Bacteria</taxon>
        <taxon>Pseudomonadati</taxon>
        <taxon>Bacteroidota</taxon>
        <taxon>Flavobacteriia</taxon>
        <taxon>Flavobacteriales</taxon>
        <taxon>Flavobacteriaceae</taxon>
        <taxon>Snuella</taxon>
    </lineage>
</organism>
<dbReference type="AlphaFoldDB" id="A0A8J7J3S1"/>
<name>A0A8J7J3S1_9FLAO</name>
<dbReference type="RefSeq" id="WP_199116249.1">
    <property type="nucleotide sequence ID" value="NZ_JAELVQ010000023.1"/>
</dbReference>